<evidence type="ECO:0000313" key="2">
    <source>
        <dbReference type="EMBL" id="KAG6387970.1"/>
    </source>
</evidence>
<reference evidence="2" key="1">
    <citation type="submission" date="2018-01" db="EMBL/GenBank/DDBJ databases">
        <authorList>
            <person name="Mao J.F."/>
        </authorList>
    </citation>
    <scope>NUCLEOTIDE SEQUENCE</scope>
    <source>
        <strain evidence="2">Huo1</strain>
        <tissue evidence="2">Leaf</tissue>
    </source>
</reference>
<gene>
    <name evidence="2" type="ORF">SASPL_153166</name>
</gene>
<feature type="compositionally biased region" description="Basic and acidic residues" evidence="1">
    <location>
        <begin position="334"/>
        <end position="353"/>
    </location>
</feature>
<feature type="region of interest" description="Disordered" evidence="1">
    <location>
        <begin position="1"/>
        <end position="36"/>
    </location>
</feature>
<dbReference type="GO" id="GO:0006355">
    <property type="term" value="P:regulation of DNA-templated transcription"/>
    <property type="evidence" value="ECO:0007669"/>
    <property type="project" value="InterPro"/>
</dbReference>
<comment type="caution">
    <text evidence="2">The sequence shown here is derived from an EMBL/GenBank/DDBJ whole genome shotgun (WGS) entry which is preliminary data.</text>
</comment>
<dbReference type="PANTHER" id="PTHR14296:SF12">
    <property type="entry name" value="DDT DOMAIN-CONTAINING PROTEIN DDR4 ISOFORM X1"/>
    <property type="match status" value="1"/>
</dbReference>
<dbReference type="AlphaFoldDB" id="A0A8X8W4P3"/>
<keyword evidence="3" id="KW-1185">Reference proteome</keyword>
<feature type="region of interest" description="Disordered" evidence="1">
    <location>
        <begin position="334"/>
        <end position="419"/>
    </location>
</feature>
<dbReference type="EMBL" id="PNBA02000021">
    <property type="protein sequence ID" value="KAG6387970.1"/>
    <property type="molecule type" value="Genomic_DNA"/>
</dbReference>
<dbReference type="Proteomes" id="UP000298416">
    <property type="component" value="Unassembled WGS sequence"/>
</dbReference>
<feature type="compositionally biased region" description="Basic and acidic residues" evidence="1">
    <location>
        <begin position="372"/>
        <end position="387"/>
    </location>
</feature>
<proteinExistence type="predicted"/>
<accession>A0A8X8W4P3</accession>
<evidence type="ECO:0000313" key="3">
    <source>
        <dbReference type="Proteomes" id="UP000298416"/>
    </source>
</evidence>
<name>A0A8X8W4P3_SALSN</name>
<evidence type="ECO:0000256" key="1">
    <source>
        <dbReference type="SAM" id="MobiDB-lite"/>
    </source>
</evidence>
<sequence length="419" mass="46904">MAGANRGPSPLAGIPVNNGAAGASEPSSPKMTDFDSSRTKLRQRWELASVLNFLHVFHPVIGKDLKLSAEDVETAIIEQNSTLAQLHIALLKGILSSSQAQTLKSSDGWMAVLIGILKDAAALHLALQVAEGDFPLTGAKGEEISIYKELDPTARLMILKALCEVRADQYDAVSYISEQMKNGTGVSCFRKDKLGSDGNRVSFWYDGNETIGHRLYKEVHSFENQQPKKKDTAPALNCQWETLATNLEGFNKIVDEFSSSKFKWEVALAKSIEMNVIPVLAKQQKKKEKALYRLQREQLRFNGFHNFVSTRSCRTNKRPDYVFDKYDRDIAEAIKDSNKRKTSEERMQEDKPSQQRMTNTSDGSNNSATSSRDSESSETDTEKHNPEESDGADGSEDEEYVENEEDDIEKDEDEDEDED</sequence>
<organism evidence="2">
    <name type="scientific">Salvia splendens</name>
    <name type="common">Scarlet sage</name>
    <dbReference type="NCBI Taxonomy" id="180675"/>
    <lineage>
        <taxon>Eukaryota</taxon>
        <taxon>Viridiplantae</taxon>
        <taxon>Streptophyta</taxon>
        <taxon>Embryophyta</taxon>
        <taxon>Tracheophyta</taxon>
        <taxon>Spermatophyta</taxon>
        <taxon>Magnoliopsida</taxon>
        <taxon>eudicotyledons</taxon>
        <taxon>Gunneridae</taxon>
        <taxon>Pentapetalae</taxon>
        <taxon>asterids</taxon>
        <taxon>lamiids</taxon>
        <taxon>Lamiales</taxon>
        <taxon>Lamiaceae</taxon>
        <taxon>Nepetoideae</taxon>
        <taxon>Mentheae</taxon>
        <taxon>Salviinae</taxon>
        <taxon>Salvia</taxon>
        <taxon>Salvia subgen. Calosphace</taxon>
        <taxon>core Calosphace</taxon>
    </lineage>
</organism>
<dbReference type="GO" id="GO:0031213">
    <property type="term" value="C:RSF complex"/>
    <property type="evidence" value="ECO:0007669"/>
    <property type="project" value="InterPro"/>
</dbReference>
<dbReference type="PANTHER" id="PTHR14296">
    <property type="entry name" value="REMODELING AND SPACING FACTOR 1"/>
    <property type="match status" value="1"/>
</dbReference>
<dbReference type="InterPro" id="IPR028938">
    <property type="entry name" value="Rsf1-like"/>
</dbReference>
<protein>
    <recommendedName>
        <fullName evidence="4">DDT domain-containing protein</fullName>
    </recommendedName>
</protein>
<feature type="compositionally biased region" description="Acidic residues" evidence="1">
    <location>
        <begin position="388"/>
        <end position="419"/>
    </location>
</feature>
<reference evidence="2" key="2">
    <citation type="submission" date="2020-08" db="EMBL/GenBank/DDBJ databases">
        <title>Plant Genome Project.</title>
        <authorList>
            <person name="Zhang R.-G."/>
        </authorList>
    </citation>
    <scope>NUCLEOTIDE SEQUENCE</scope>
    <source>
        <strain evidence="2">Huo1</strain>
        <tissue evidence="2">Leaf</tissue>
    </source>
</reference>
<evidence type="ECO:0008006" key="4">
    <source>
        <dbReference type="Google" id="ProtNLM"/>
    </source>
</evidence>
<feature type="compositionally biased region" description="Polar residues" evidence="1">
    <location>
        <begin position="354"/>
        <end position="363"/>
    </location>
</feature>